<dbReference type="Gene3D" id="3.40.50.300">
    <property type="entry name" value="P-loop containing nucleotide triphosphate hydrolases"/>
    <property type="match status" value="1"/>
</dbReference>
<protein>
    <submittedName>
        <fullName evidence="1">Terminase</fullName>
    </submittedName>
</protein>
<dbReference type="EMBL" id="JABZXR010000020">
    <property type="protein sequence ID" value="MBF1663974.1"/>
    <property type="molecule type" value="Genomic_DNA"/>
</dbReference>
<comment type="caution">
    <text evidence="1">The sequence shown here is derived from an EMBL/GenBank/DDBJ whole genome shotgun (WGS) entry which is preliminary data.</text>
</comment>
<evidence type="ECO:0000313" key="2">
    <source>
        <dbReference type="Proteomes" id="UP000756427"/>
    </source>
</evidence>
<dbReference type="AlphaFoldDB" id="A0A930L530"/>
<dbReference type="RefSeq" id="WP_083315098.1">
    <property type="nucleotide sequence ID" value="NZ_JABZXR010000020.1"/>
</dbReference>
<accession>A0A930L530</accession>
<dbReference type="SUPFAM" id="SSF52540">
    <property type="entry name" value="P-loop containing nucleoside triphosphate hydrolases"/>
    <property type="match status" value="1"/>
</dbReference>
<dbReference type="Proteomes" id="UP000756427">
    <property type="component" value="Unassembled WGS sequence"/>
</dbReference>
<organism evidence="1 2">
    <name type="scientific">Rothia mucilaginosa</name>
    <dbReference type="NCBI Taxonomy" id="43675"/>
    <lineage>
        <taxon>Bacteria</taxon>
        <taxon>Bacillati</taxon>
        <taxon>Actinomycetota</taxon>
        <taxon>Actinomycetes</taxon>
        <taxon>Micrococcales</taxon>
        <taxon>Micrococcaceae</taxon>
        <taxon>Rothia</taxon>
    </lineage>
</organism>
<dbReference type="Pfam" id="PF03237">
    <property type="entry name" value="Terminase_6N"/>
    <property type="match status" value="1"/>
</dbReference>
<evidence type="ECO:0000313" key="1">
    <source>
        <dbReference type="EMBL" id="MBF1663974.1"/>
    </source>
</evidence>
<reference evidence="1" key="1">
    <citation type="submission" date="2020-04" db="EMBL/GenBank/DDBJ databases">
        <title>Deep metagenomics examines the oral microbiome during advanced dental caries in children, revealing novel taxa and co-occurrences with host molecules.</title>
        <authorList>
            <person name="Baker J.L."/>
            <person name="Morton J.T."/>
            <person name="Dinis M."/>
            <person name="Alvarez R."/>
            <person name="Tran N.C."/>
            <person name="Knight R."/>
            <person name="Edlund A."/>
        </authorList>
    </citation>
    <scope>NUCLEOTIDE SEQUENCE</scope>
    <source>
        <strain evidence="1">JCVI_44_bin.2</strain>
    </source>
</reference>
<sequence>MKKMPPSTRPLSEVAAQLKIPAGIVATGWPSIARQLIKMAYPLDSWQVDIGRLVFAKRKDGFYAAGVGGAALSLPRQVGKTHMIAGFIFAACIASPNTLVLWSAHRARTHNETFQSMQGIAARPAVAPFISHVRRGAGQEAVEFANGSRILFGARESGFGRGFAKVDIIVLDEAQILTEKALDDMLPATNAAPNGLVLMMGTPPKPTDPSEVFTRHRAEALAGDRDKLYVECSADPGARADDKKQWAKANPSFPTRVSAVAIERMRKNLTPDSFRREALGIWDEAAATQSAFTPEAWHACEGEAPKEGRTVFGVRFSPDGMEVALAVARRPDTGGPIFIEGLQSMPLSHGTGWLVDFLAEHASRAAQIVIDGKAGVGYLTNALREAGVKSKTLIWQPSLDQVIVAHAMVDQAVIGKDLTHSNQPELTQQVLSCTRRKIGNRGGFGWQAAEGGSVTMFEAATLAYWAARTTRRNPARKQRISV</sequence>
<dbReference type="InterPro" id="IPR027417">
    <property type="entry name" value="P-loop_NTPase"/>
</dbReference>
<name>A0A930L530_9MICC</name>
<gene>
    <name evidence="1" type="ORF">HXO64_05395</name>
</gene>
<proteinExistence type="predicted"/>